<dbReference type="EMBL" id="CAFAAV010000178">
    <property type="protein sequence ID" value="CAB4830423.1"/>
    <property type="molecule type" value="Genomic_DNA"/>
</dbReference>
<sequence length="94" mass="9483">MTSRTKKIVGSAAIALAGMAVVPVAAVATPKGPTPSKTAICHYDKTATTWSLITVSTKSVSSHMKHGDGVPTGAVPGQDGYVFDSSCVPTPAVI</sequence>
<organism evidence="1">
    <name type="scientific">freshwater metagenome</name>
    <dbReference type="NCBI Taxonomy" id="449393"/>
    <lineage>
        <taxon>unclassified sequences</taxon>
        <taxon>metagenomes</taxon>
        <taxon>ecological metagenomes</taxon>
    </lineage>
</organism>
<name>A0A6J7AC84_9ZZZZ</name>
<gene>
    <name evidence="1" type="ORF">UFOPK3099_02029</name>
</gene>
<proteinExistence type="predicted"/>
<evidence type="ECO:0000313" key="1">
    <source>
        <dbReference type="EMBL" id="CAB4830423.1"/>
    </source>
</evidence>
<protein>
    <submittedName>
        <fullName evidence="1">Unannotated protein</fullName>
    </submittedName>
</protein>
<accession>A0A6J7AC84</accession>
<dbReference type="AlphaFoldDB" id="A0A6J7AC84"/>
<reference evidence="1" key="1">
    <citation type="submission" date="2020-05" db="EMBL/GenBank/DDBJ databases">
        <authorList>
            <person name="Chiriac C."/>
            <person name="Salcher M."/>
            <person name="Ghai R."/>
            <person name="Kavagutti S V."/>
        </authorList>
    </citation>
    <scope>NUCLEOTIDE SEQUENCE</scope>
</reference>